<keyword evidence="1" id="KW-0472">Membrane</keyword>
<reference evidence="2 3" key="1">
    <citation type="submission" date="2020-08" db="EMBL/GenBank/DDBJ databases">
        <title>Sequencing the genomes of 1000 actinobacteria strains.</title>
        <authorList>
            <person name="Klenk H.-P."/>
        </authorList>
    </citation>
    <scope>NUCLEOTIDE SEQUENCE [LARGE SCALE GENOMIC DNA]</scope>
    <source>
        <strain evidence="2 3">DSM 102122</strain>
    </source>
</reference>
<sequence length="295" mass="30842">MSDPDDEFETALRTALLDRAAQAPSGDDLADTVTRLGVARRRRRRIAGAGAVLVGGVMAGLAAAGSVPFAGGPDTPAPAETPEAPEISIAIDGPITCEPAGWPAFDPALLTERPPLPPHSRLGRAMIGAPPENGTITGQTLVTEDGSTAYVLVWMGDGAIAARYEYLTEGYGGWYLESSSTCEPELAFDDGLQPAEWALAGQEPGPDSTAIEIRVSSAVGCAGDLSVEGRLADVVVDERDDAVLIAPRLHPLPPGSFACQRTEPASLTVELTEPLGDRQILDGRWYPARPPSVEP</sequence>
<keyword evidence="3" id="KW-1185">Reference proteome</keyword>
<evidence type="ECO:0000313" key="3">
    <source>
        <dbReference type="Proteomes" id="UP000542813"/>
    </source>
</evidence>
<dbReference type="Proteomes" id="UP000542813">
    <property type="component" value="Unassembled WGS sequence"/>
</dbReference>
<evidence type="ECO:0000313" key="2">
    <source>
        <dbReference type="EMBL" id="MBB5786770.1"/>
    </source>
</evidence>
<protein>
    <submittedName>
        <fullName evidence="2">Uncharacterized protein</fullName>
    </submittedName>
</protein>
<name>A0A7W9GMU4_9ACTN</name>
<dbReference type="RefSeq" id="WP_184820411.1">
    <property type="nucleotide sequence ID" value="NZ_JACHMM010000001.1"/>
</dbReference>
<proteinExistence type="predicted"/>
<keyword evidence="1" id="KW-1133">Transmembrane helix</keyword>
<dbReference type="AlphaFoldDB" id="A0A7W9GMU4"/>
<keyword evidence="1" id="KW-0812">Transmembrane</keyword>
<accession>A0A7W9GMU4</accession>
<feature type="transmembrane region" description="Helical" evidence="1">
    <location>
        <begin position="46"/>
        <end position="70"/>
    </location>
</feature>
<dbReference type="EMBL" id="JACHMM010000001">
    <property type="protein sequence ID" value="MBB5786770.1"/>
    <property type="molecule type" value="Genomic_DNA"/>
</dbReference>
<gene>
    <name evidence="2" type="ORF">HD601_001345</name>
</gene>
<comment type="caution">
    <text evidence="2">The sequence shown here is derived from an EMBL/GenBank/DDBJ whole genome shotgun (WGS) entry which is preliminary data.</text>
</comment>
<evidence type="ECO:0000256" key="1">
    <source>
        <dbReference type="SAM" id="Phobius"/>
    </source>
</evidence>
<organism evidence="2 3">
    <name type="scientific">Jiangella mangrovi</name>
    <dbReference type="NCBI Taxonomy" id="1524084"/>
    <lineage>
        <taxon>Bacteria</taxon>
        <taxon>Bacillati</taxon>
        <taxon>Actinomycetota</taxon>
        <taxon>Actinomycetes</taxon>
        <taxon>Jiangellales</taxon>
        <taxon>Jiangellaceae</taxon>
        <taxon>Jiangella</taxon>
    </lineage>
</organism>